<dbReference type="EMBL" id="CP027226">
    <property type="protein sequence ID" value="AVM42864.1"/>
    <property type="molecule type" value="Genomic_DNA"/>
</dbReference>
<keyword evidence="5" id="KW-1185">Reference proteome</keyword>
<accession>A0A2S0KPD3</accession>
<protein>
    <submittedName>
        <fullName evidence="4">Alkylphosphonate utilization protein</fullName>
    </submittedName>
</protein>
<sequence>MPYPACPKCGSEFTYEDGNMLVCPMCFNEWNSDVEVEDTASIIRDANGNELQDGDNVVVIKDLKLGGNTIKQGSKAKSIRLLDVPVNGHDVEARVDGFGTIYLKSSLVKK</sequence>
<feature type="domain" description="Protein YjdM N-terminal" evidence="3">
    <location>
        <begin position="3"/>
        <end position="31"/>
    </location>
</feature>
<evidence type="ECO:0000313" key="5">
    <source>
        <dbReference type="Proteomes" id="UP000237947"/>
    </source>
</evidence>
<feature type="domain" description="Protein YjdM C-terminal" evidence="2">
    <location>
        <begin position="43"/>
        <end position="110"/>
    </location>
</feature>
<dbReference type="InterPro" id="IPR013988">
    <property type="entry name" value="YjdM_C"/>
</dbReference>
<evidence type="ECO:0000313" key="4">
    <source>
        <dbReference type="EMBL" id="AVM42864.1"/>
    </source>
</evidence>
<reference evidence="5" key="1">
    <citation type="submission" date="2018-02" db="EMBL/GenBank/DDBJ databases">
        <authorList>
            <person name="Holder M.E."/>
            <person name="Ajami N.J."/>
            <person name="Petrosino J.F."/>
        </authorList>
    </citation>
    <scope>NUCLEOTIDE SEQUENCE [LARGE SCALE GENOMIC DNA]</scope>
    <source>
        <strain evidence="5">CCUG 47711</strain>
    </source>
</reference>
<dbReference type="Proteomes" id="UP000237947">
    <property type="component" value="Chromosome"/>
</dbReference>
<dbReference type="InterPro" id="IPR004624">
    <property type="entry name" value="YjdM"/>
</dbReference>
<evidence type="ECO:0000259" key="2">
    <source>
        <dbReference type="Pfam" id="PF03831"/>
    </source>
</evidence>
<gene>
    <name evidence="4" type="ORF">C5Q98_06400</name>
</gene>
<dbReference type="SUPFAM" id="SSF57783">
    <property type="entry name" value="Zinc beta-ribbon"/>
    <property type="match status" value="1"/>
</dbReference>
<dbReference type="SUPFAM" id="SSF82057">
    <property type="entry name" value="Prokaryotic SH3-related domain"/>
    <property type="match status" value="1"/>
</dbReference>
<evidence type="ECO:0000256" key="1">
    <source>
        <dbReference type="ARBA" id="ARBA00009248"/>
    </source>
</evidence>
<organism evidence="4 5">
    <name type="scientific">Fastidiosipila sanguinis</name>
    <dbReference type="NCBI Taxonomy" id="236753"/>
    <lineage>
        <taxon>Bacteria</taxon>
        <taxon>Bacillati</taxon>
        <taxon>Bacillota</taxon>
        <taxon>Clostridia</taxon>
        <taxon>Eubacteriales</taxon>
        <taxon>Oscillospiraceae</taxon>
        <taxon>Fastidiosipila</taxon>
    </lineage>
</organism>
<dbReference type="InterPro" id="IPR013987">
    <property type="entry name" value="YjdM_N"/>
</dbReference>
<dbReference type="AlphaFoldDB" id="A0A2S0KPD3"/>
<dbReference type="RefSeq" id="WP_106012813.1">
    <property type="nucleotide sequence ID" value="NZ_CP027226.1"/>
</dbReference>
<dbReference type="PANTHER" id="PTHR30305">
    <property type="entry name" value="PROTEIN YJDM-RELATED"/>
    <property type="match status" value="1"/>
</dbReference>
<dbReference type="Pfam" id="PF08274">
    <property type="entry name" value="Zn_Ribbon_YjdM"/>
    <property type="match status" value="1"/>
</dbReference>
<dbReference type="NCBIfam" id="TIGR00686">
    <property type="entry name" value="phnA"/>
    <property type="match status" value="1"/>
</dbReference>
<evidence type="ECO:0000259" key="3">
    <source>
        <dbReference type="Pfam" id="PF08274"/>
    </source>
</evidence>
<dbReference type="Gene3D" id="2.20.25.10">
    <property type="match status" value="1"/>
</dbReference>
<dbReference type="Gene3D" id="2.30.30.40">
    <property type="entry name" value="SH3 Domains"/>
    <property type="match status" value="1"/>
</dbReference>
<comment type="similarity">
    <text evidence="1">Belongs to the YjdM family.</text>
</comment>
<dbReference type="Pfam" id="PF03831">
    <property type="entry name" value="YjdM"/>
    <property type="match status" value="1"/>
</dbReference>
<dbReference type="OrthoDB" id="9810131at2"/>
<name>A0A2S0KPD3_9FIRM</name>
<dbReference type="PANTHER" id="PTHR30305:SF3">
    <property type="entry name" value="PROTEIN YJDM"/>
    <property type="match status" value="1"/>
</dbReference>
<dbReference type="KEGG" id="fsa:C5Q98_06400"/>
<proteinExistence type="inferred from homology"/>